<evidence type="ECO:0000313" key="1">
    <source>
        <dbReference type="EMBL" id="MCK1794115.1"/>
    </source>
</evidence>
<dbReference type="Proteomes" id="UP001299876">
    <property type="component" value="Unassembled WGS sequence"/>
</dbReference>
<comment type="caution">
    <text evidence="1">The sequence shown here is derived from an EMBL/GenBank/DDBJ whole genome shotgun (WGS) entry which is preliminary data.</text>
</comment>
<accession>A0ABT0F7Y3</accession>
<evidence type="ECO:0000313" key="2">
    <source>
        <dbReference type="Proteomes" id="UP001299876"/>
    </source>
</evidence>
<reference evidence="1 2" key="1">
    <citation type="submission" date="2022-02" db="EMBL/GenBank/DDBJ databases">
        <title>Comparative genomics of the first Antarctic Pseudomonas spp. capable of biotransforming 2,4,6-Trinitrotoluene.</title>
        <authorList>
            <person name="Cabrera M.A."/>
            <person name="Marquez S.L."/>
            <person name="Perez-Donoso J.M."/>
        </authorList>
    </citation>
    <scope>NUCLEOTIDE SEQUENCE [LARGE SCALE GENOMIC DNA]</scope>
    <source>
        <strain evidence="1 2">TNT19</strain>
    </source>
</reference>
<dbReference type="RefSeq" id="WP_247294406.1">
    <property type="nucleotide sequence ID" value="NZ_JAKNRW010000052.1"/>
</dbReference>
<protein>
    <submittedName>
        <fullName evidence="1">Uncharacterized protein</fullName>
    </submittedName>
</protein>
<sequence>MAVVRVGHSPTGMSDAAILYVRKHLPAINGVLPFPDFLQRALPSAGDPFDLDLSCQNRRTKIGAVSYK</sequence>
<proteinExistence type="predicted"/>
<name>A0ABT0F7Y3_9PSED</name>
<keyword evidence="2" id="KW-1185">Reference proteome</keyword>
<gene>
    <name evidence="1" type="ORF">L9059_28810</name>
</gene>
<organism evidence="1 2">
    <name type="scientific">Pseudomonas violetae</name>
    <dbReference type="NCBI Taxonomy" id="2915813"/>
    <lineage>
        <taxon>Bacteria</taxon>
        <taxon>Pseudomonadati</taxon>
        <taxon>Pseudomonadota</taxon>
        <taxon>Gammaproteobacteria</taxon>
        <taxon>Pseudomonadales</taxon>
        <taxon>Pseudomonadaceae</taxon>
        <taxon>Pseudomonas</taxon>
    </lineage>
</organism>
<dbReference type="EMBL" id="JAKNRW010000052">
    <property type="protein sequence ID" value="MCK1794115.1"/>
    <property type="molecule type" value="Genomic_DNA"/>
</dbReference>